<dbReference type="STRING" id="1036181.SAMN05421756_1098"/>
<dbReference type="AlphaFoldDB" id="A0A1H9LL24"/>
<evidence type="ECO:0000313" key="2">
    <source>
        <dbReference type="EMBL" id="SER12181.1"/>
    </source>
</evidence>
<sequence length="141" mass="15365">MMDTIENASNDPSDPAENPSENYGIESDDAPETFPRSYVEKLRTEAKEQRVKASRADYLATEVRRLAIREATRGLLADPSVLSWSDEFEGEDGLPDHDALRAAAEALADAKPWLARPRGDVGQGRHSTGDDAPSLSALLRG</sequence>
<protein>
    <submittedName>
        <fullName evidence="2">Uncharacterized protein</fullName>
    </submittedName>
</protein>
<evidence type="ECO:0000313" key="3">
    <source>
        <dbReference type="Proteomes" id="UP000198504"/>
    </source>
</evidence>
<dbReference type="RefSeq" id="WP_139209968.1">
    <property type="nucleotide sequence ID" value="NZ_FOFA01000009.1"/>
</dbReference>
<dbReference type="OrthoDB" id="3831049at2"/>
<feature type="region of interest" description="Disordered" evidence="1">
    <location>
        <begin position="1"/>
        <end position="35"/>
    </location>
</feature>
<evidence type="ECO:0000256" key="1">
    <source>
        <dbReference type="SAM" id="MobiDB-lite"/>
    </source>
</evidence>
<reference evidence="3" key="1">
    <citation type="submission" date="2016-10" db="EMBL/GenBank/DDBJ databases">
        <authorList>
            <person name="Varghese N."/>
            <person name="Submissions S."/>
        </authorList>
    </citation>
    <scope>NUCLEOTIDE SEQUENCE [LARGE SCALE GENOMIC DNA]</scope>
    <source>
        <strain evidence="3">CGMCC 4.6856</strain>
    </source>
</reference>
<keyword evidence="3" id="KW-1185">Reference proteome</keyword>
<feature type="compositionally biased region" description="Polar residues" evidence="1">
    <location>
        <begin position="1"/>
        <end position="12"/>
    </location>
</feature>
<feature type="region of interest" description="Disordered" evidence="1">
    <location>
        <begin position="111"/>
        <end position="141"/>
    </location>
</feature>
<dbReference type="EMBL" id="FOFA01000009">
    <property type="protein sequence ID" value="SER12181.1"/>
    <property type="molecule type" value="Genomic_DNA"/>
</dbReference>
<proteinExistence type="predicted"/>
<organism evidence="2 3">
    <name type="scientific">Microlunatus flavus</name>
    <dbReference type="NCBI Taxonomy" id="1036181"/>
    <lineage>
        <taxon>Bacteria</taxon>
        <taxon>Bacillati</taxon>
        <taxon>Actinomycetota</taxon>
        <taxon>Actinomycetes</taxon>
        <taxon>Propionibacteriales</taxon>
        <taxon>Propionibacteriaceae</taxon>
        <taxon>Microlunatus</taxon>
    </lineage>
</organism>
<gene>
    <name evidence="2" type="ORF">SAMN05421756_1098</name>
</gene>
<accession>A0A1H9LL24</accession>
<name>A0A1H9LL24_9ACTN</name>
<dbReference type="Proteomes" id="UP000198504">
    <property type="component" value="Unassembled WGS sequence"/>
</dbReference>